<evidence type="ECO:0000313" key="2">
    <source>
        <dbReference type="EMBL" id="GGC98394.1"/>
    </source>
</evidence>
<feature type="region of interest" description="Disordered" evidence="1">
    <location>
        <begin position="205"/>
        <end position="227"/>
    </location>
</feature>
<reference evidence="2" key="2">
    <citation type="submission" date="2020-09" db="EMBL/GenBank/DDBJ databases">
        <authorList>
            <person name="Sun Q."/>
            <person name="Zhou Y."/>
        </authorList>
    </citation>
    <scope>NUCLEOTIDE SEQUENCE</scope>
    <source>
        <strain evidence="2">CGMCC 1.10998</strain>
    </source>
</reference>
<feature type="region of interest" description="Disordered" evidence="1">
    <location>
        <begin position="1"/>
        <end position="64"/>
    </location>
</feature>
<gene>
    <name evidence="2" type="ORF">GCM10011396_52450</name>
</gene>
<dbReference type="EMBL" id="BMED01000007">
    <property type="protein sequence ID" value="GGC98394.1"/>
    <property type="molecule type" value="Genomic_DNA"/>
</dbReference>
<feature type="compositionally biased region" description="Polar residues" evidence="1">
    <location>
        <begin position="1"/>
        <end position="15"/>
    </location>
</feature>
<comment type="caution">
    <text evidence="2">The sequence shown here is derived from an EMBL/GenBank/DDBJ whole genome shotgun (WGS) entry which is preliminary data.</text>
</comment>
<feature type="compositionally biased region" description="Polar residues" evidence="1">
    <location>
        <begin position="40"/>
        <end position="49"/>
    </location>
</feature>
<evidence type="ECO:0008006" key="4">
    <source>
        <dbReference type="Google" id="ProtNLM"/>
    </source>
</evidence>
<sequence length="227" mass="23476">MRVANTTGVQQPISVTPTKAKDVATDTTTSTTTAQDKVTLSSASSSNVKDVTYADPRTSQTAKTGQTDLAAMLAESDRKAQQIIDLIRPLVEQQGLNIAKVASGEQKLTADPATIAAAKDAIAPDGDFGVKKTAERILSFAKASIGDDPSKLDAIRAAVEKGFSEAKAALGGTLPDISQQTYQAIQDTFDSWKANGIPSGDAVVTLPDASSQTSTAASSAHKYSATS</sequence>
<dbReference type="RefSeq" id="WP_188569110.1">
    <property type="nucleotide sequence ID" value="NZ_BMED01000007.1"/>
</dbReference>
<accession>A0A916XR38</accession>
<name>A0A916XR38_9BURK</name>
<evidence type="ECO:0000313" key="3">
    <source>
        <dbReference type="Proteomes" id="UP000637423"/>
    </source>
</evidence>
<keyword evidence="3" id="KW-1185">Reference proteome</keyword>
<feature type="compositionally biased region" description="Low complexity" evidence="1">
    <location>
        <begin position="209"/>
        <end position="220"/>
    </location>
</feature>
<reference evidence="2" key="1">
    <citation type="journal article" date="2014" name="Int. J. Syst. Evol. Microbiol.">
        <title>Complete genome sequence of Corynebacterium casei LMG S-19264T (=DSM 44701T), isolated from a smear-ripened cheese.</title>
        <authorList>
            <consortium name="US DOE Joint Genome Institute (JGI-PGF)"/>
            <person name="Walter F."/>
            <person name="Albersmeier A."/>
            <person name="Kalinowski J."/>
            <person name="Ruckert C."/>
        </authorList>
    </citation>
    <scope>NUCLEOTIDE SEQUENCE</scope>
    <source>
        <strain evidence="2">CGMCC 1.10998</strain>
    </source>
</reference>
<protein>
    <recommendedName>
        <fullName evidence="4">DUF5610 domain-containing protein</fullName>
    </recommendedName>
</protein>
<dbReference type="Proteomes" id="UP000637423">
    <property type="component" value="Unassembled WGS sequence"/>
</dbReference>
<proteinExistence type="predicted"/>
<evidence type="ECO:0000256" key="1">
    <source>
        <dbReference type="SAM" id="MobiDB-lite"/>
    </source>
</evidence>
<dbReference type="AlphaFoldDB" id="A0A916XR38"/>
<feature type="compositionally biased region" description="Low complexity" evidence="1">
    <location>
        <begin position="25"/>
        <end position="39"/>
    </location>
</feature>
<organism evidence="2 3">
    <name type="scientific">Undibacterium terreum</name>
    <dbReference type="NCBI Taxonomy" id="1224302"/>
    <lineage>
        <taxon>Bacteria</taxon>
        <taxon>Pseudomonadati</taxon>
        <taxon>Pseudomonadota</taxon>
        <taxon>Betaproteobacteria</taxon>
        <taxon>Burkholderiales</taxon>
        <taxon>Oxalobacteraceae</taxon>
        <taxon>Undibacterium</taxon>
    </lineage>
</organism>